<reference evidence="2 3" key="1">
    <citation type="journal article" date="2013" name="Genome Announc.">
        <title>Complete Genome Sequence of the Solvent Producer Clostridium saccharobutylicum NCP262 (DSM 13864).</title>
        <authorList>
            <person name="Poehlein A."/>
            <person name="Hartwich K."/>
            <person name="Krabben P."/>
            <person name="Ehrenreich A."/>
            <person name="Liebl W."/>
            <person name="Durre P."/>
            <person name="Gottschalk G."/>
            <person name="Daniel R."/>
        </authorList>
    </citation>
    <scope>NUCLEOTIDE SEQUENCE [LARGE SCALE GENOMIC DNA]</scope>
    <source>
        <strain evidence="2">DSM 13864</strain>
    </source>
</reference>
<keyword evidence="1" id="KW-0812">Transmembrane</keyword>
<sequence>MLKLVATNIIISKAIFAPILFIKTIGNENTYRLVNYFSKGFEEIVSIIVICILIAILYIYSKISVKFYKKNNL</sequence>
<keyword evidence="3" id="KW-1185">Reference proteome</keyword>
<keyword evidence="1" id="KW-1133">Transmembrane helix</keyword>
<keyword evidence="1" id="KW-0472">Membrane</keyword>
<name>U5MLM3_CLOSA</name>
<dbReference type="HOGENOM" id="CLU_2698156_0_0_9"/>
<accession>U5MLM3</accession>
<dbReference type="KEGG" id="csb:CLSA_c06960"/>
<protein>
    <submittedName>
        <fullName evidence="2">Uncharacterized protein</fullName>
    </submittedName>
</protein>
<evidence type="ECO:0000313" key="3">
    <source>
        <dbReference type="Proteomes" id="UP000017118"/>
    </source>
</evidence>
<evidence type="ECO:0000313" key="2">
    <source>
        <dbReference type="EMBL" id="AGX41709.1"/>
    </source>
</evidence>
<gene>
    <name evidence="2" type="ORF">CLSA_c06960</name>
</gene>
<dbReference type="Proteomes" id="UP000017118">
    <property type="component" value="Chromosome"/>
</dbReference>
<dbReference type="PATRIC" id="fig|1345695.10.peg.360"/>
<proteinExistence type="predicted"/>
<evidence type="ECO:0000256" key="1">
    <source>
        <dbReference type="SAM" id="Phobius"/>
    </source>
</evidence>
<dbReference type="GeneID" id="55473243"/>
<organism evidence="2 3">
    <name type="scientific">Clostridium saccharobutylicum DSM 13864</name>
    <dbReference type="NCBI Taxonomy" id="1345695"/>
    <lineage>
        <taxon>Bacteria</taxon>
        <taxon>Bacillati</taxon>
        <taxon>Bacillota</taxon>
        <taxon>Clostridia</taxon>
        <taxon>Eubacteriales</taxon>
        <taxon>Clostridiaceae</taxon>
        <taxon>Clostridium</taxon>
    </lineage>
</organism>
<dbReference type="EMBL" id="CP006721">
    <property type="protein sequence ID" value="AGX41709.1"/>
    <property type="molecule type" value="Genomic_DNA"/>
</dbReference>
<dbReference type="AlphaFoldDB" id="U5MLM3"/>
<feature type="transmembrane region" description="Helical" evidence="1">
    <location>
        <begin position="44"/>
        <end position="61"/>
    </location>
</feature>
<dbReference type="RefSeq" id="WP_022743996.1">
    <property type="nucleotide sequence ID" value="NC_022571.1"/>
</dbReference>